<protein>
    <recommendedName>
        <fullName evidence="7">G-protein coupled receptors family 2 profile 2 domain-containing protein</fullName>
    </recommendedName>
</protein>
<dbReference type="GO" id="GO:0016020">
    <property type="term" value="C:membrane"/>
    <property type="evidence" value="ECO:0007669"/>
    <property type="project" value="UniProtKB-SubCell"/>
</dbReference>
<organism evidence="8 9">
    <name type="scientific">Coleophoma crateriformis</name>
    <dbReference type="NCBI Taxonomy" id="565419"/>
    <lineage>
        <taxon>Eukaryota</taxon>
        <taxon>Fungi</taxon>
        <taxon>Dikarya</taxon>
        <taxon>Ascomycota</taxon>
        <taxon>Pezizomycotina</taxon>
        <taxon>Leotiomycetes</taxon>
        <taxon>Helotiales</taxon>
        <taxon>Dermateaceae</taxon>
        <taxon>Coleophoma</taxon>
    </lineage>
</organism>
<sequence>MTNTTKSPFQGACVAPFLEQDLFPQTGGFIPGRLCSTLMGPSCCLPCPQTDWTYPNNFSTITASAQWINVAAMCCSAFLLLSFSVLPVEKTHRHYLSVCLVIATLFMQLGFIIPLGANPEQCFNEITPNDQYTSLTCAFSGAFLLAGGWAGVMWVFLRAVALHLQICWQIVIGKTFMWGALAAGWGIPAIGLTIALTLSGVSFRFGDTCHINHSKSLAGFWIPLLVFAALTVIIQFATFGYCIKVYLESLVDDSNTTNASSLPSLRGTISPRQAYRRVRRVIELQWRGIAIVLLIIADVIFFAIVFVFLDDAQQKIEKNPAKAADWLGCLIMSGGQKNSCIELASELVVNEATVMAVLLLLSLMGVWCLLFLGRTSMFTGWYDLAKSKVNPNKEFVSADAHGLNFNKDPASYEMLASERNGKVADSYGTSTTVTPLSPAAKSGRETPDYFGREARYKSPSRSFSSPNPPSVVQSWDSSQTFAVPASTYYTGMDPLAMNKI</sequence>
<evidence type="ECO:0000259" key="7">
    <source>
        <dbReference type="PROSITE" id="PS50261"/>
    </source>
</evidence>
<feature type="region of interest" description="Disordered" evidence="5">
    <location>
        <begin position="456"/>
        <end position="475"/>
    </location>
</feature>
<feature type="transmembrane region" description="Helical" evidence="6">
    <location>
        <begin position="352"/>
        <end position="372"/>
    </location>
</feature>
<evidence type="ECO:0000256" key="4">
    <source>
        <dbReference type="ARBA" id="ARBA00023136"/>
    </source>
</evidence>
<dbReference type="GO" id="GO:0007166">
    <property type="term" value="P:cell surface receptor signaling pathway"/>
    <property type="evidence" value="ECO:0007669"/>
    <property type="project" value="InterPro"/>
</dbReference>
<dbReference type="EMBL" id="PDLN01000008">
    <property type="protein sequence ID" value="RDW78164.1"/>
    <property type="molecule type" value="Genomic_DNA"/>
</dbReference>
<evidence type="ECO:0000313" key="9">
    <source>
        <dbReference type="Proteomes" id="UP000256328"/>
    </source>
</evidence>
<dbReference type="PANTHER" id="PTHR42058">
    <property type="entry name" value="G_PROTEIN_RECEP_F2_4 DOMAIN-CONTAINING PROTEIN"/>
    <property type="match status" value="1"/>
</dbReference>
<keyword evidence="4 6" id="KW-0472">Membrane</keyword>
<dbReference type="PROSITE" id="PS50261">
    <property type="entry name" value="G_PROTEIN_RECEP_F2_4"/>
    <property type="match status" value="1"/>
</dbReference>
<evidence type="ECO:0000256" key="6">
    <source>
        <dbReference type="SAM" id="Phobius"/>
    </source>
</evidence>
<dbReference type="InterPro" id="IPR000832">
    <property type="entry name" value="GPCR_2_secretin-like"/>
</dbReference>
<gene>
    <name evidence="8" type="ORF">BP5796_06016</name>
</gene>
<comment type="subcellular location">
    <subcellularLocation>
        <location evidence="1">Membrane</location>
        <topology evidence="1">Multi-pass membrane protein</topology>
    </subcellularLocation>
</comment>
<dbReference type="Proteomes" id="UP000256328">
    <property type="component" value="Unassembled WGS sequence"/>
</dbReference>
<dbReference type="AlphaFoldDB" id="A0A3D8RWF0"/>
<accession>A0A3D8RWF0</accession>
<dbReference type="InterPro" id="IPR017981">
    <property type="entry name" value="GPCR_2-like_7TM"/>
</dbReference>
<evidence type="ECO:0000313" key="8">
    <source>
        <dbReference type="EMBL" id="RDW78164.1"/>
    </source>
</evidence>
<feature type="transmembrane region" description="Helical" evidence="6">
    <location>
        <begin position="67"/>
        <end position="88"/>
    </location>
</feature>
<name>A0A3D8RWF0_9HELO</name>
<feature type="domain" description="G-protein coupled receptors family 2 profile 2" evidence="7">
    <location>
        <begin position="58"/>
        <end position="239"/>
    </location>
</feature>
<keyword evidence="2 6" id="KW-0812">Transmembrane</keyword>
<dbReference type="GO" id="GO:0004930">
    <property type="term" value="F:G protein-coupled receptor activity"/>
    <property type="evidence" value="ECO:0007669"/>
    <property type="project" value="InterPro"/>
</dbReference>
<keyword evidence="9" id="KW-1185">Reference proteome</keyword>
<dbReference type="InterPro" id="IPR053247">
    <property type="entry name" value="GPCR_GPR1/git3-like"/>
</dbReference>
<reference evidence="8 9" key="1">
    <citation type="journal article" date="2018" name="IMA Fungus">
        <title>IMA Genome-F 9: Draft genome sequence of Annulohypoxylon stygium, Aspergillus mulundensis, Berkeleyomyces basicola (syn. Thielaviopsis basicola), Ceratocystis smalleyi, two Cercospora beticola strains, Coleophoma cylindrospora, Fusarium fracticaudum, Phialophora cf. hyalina, and Morchella septimelata.</title>
        <authorList>
            <person name="Wingfield B.D."/>
            <person name="Bills G.F."/>
            <person name="Dong Y."/>
            <person name="Huang W."/>
            <person name="Nel W.J."/>
            <person name="Swalarsk-Parry B.S."/>
            <person name="Vaghefi N."/>
            <person name="Wilken P.M."/>
            <person name="An Z."/>
            <person name="de Beer Z.W."/>
            <person name="De Vos L."/>
            <person name="Chen L."/>
            <person name="Duong T.A."/>
            <person name="Gao Y."/>
            <person name="Hammerbacher A."/>
            <person name="Kikkert J.R."/>
            <person name="Li Y."/>
            <person name="Li H."/>
            <person name="Li K."/>
            <person name="Li Q."/>
            <person name="Liu X."/>
            <person name="Ma X."/>
            <person name="Naidoo K."/>
            <person name="Pethybridge S.J."/>
            <person name="Sun J."/>
            <person name="Steenkamp E.T."/>
            <person name="van der Nest M.A."/>
            <person name="van Wyk S."/>
            <person name="Wingfield M.J."/>
            <person name="Xiong C."/>
            <person name="Yue Q."/>
            <person name="Zhang X."/>
        </authorList>
    </citation>
    <scope>NUCLEOTIDE SEQUENCE [LARGE SCALE GENOMIC DNA]</scope>
    <source>
        <strain evidence="8 9">BP5796</strain>
    </source>
</reference>
<evidence type="ECO:0000256" key="5">
    <source>
        <dbReference type="SAM" id="MobiDB-lite"/>
    </source>
</evidence>
<feature type="transmembrane region" description="Helical" evidence="6">
    <location>
        <begin position="220"/>
        <end position="243"/>
    </location>
</feature>
<feature type="transmembrane region" description="Helical" evidence="6">
    <location>
        <begin position="95"/>
        <end position="113"/>
    </location>
</feature>
<evidence type="ECO:0000256" key="3">
    <source>
        <dbReference type="ARBA" id="ARBA00022989"/>
    </source>
</evidence>
<comment type="caution">
    <text evidence="8">The sequence shown here is derived from an EMBL/GenBank/DDBJ whole genome shotgun (WGS) entry which is preliminary data.</text>
</comment>
<dbReference type="Gene3D" id="1.20.1070.10">
    <property type="entry name" value="Rhodopsin 7-helix transmembrane proteins"/>
    <property type="match status" value="1"/>
</dbReference>
<feature type="transmembrane region" description="Helical" evidence="6">
    <location>
        <begin position="178"/>
        <end position="200"/>
    </location>
</feature>
<proteinExistence type="predicted"/>
<evidence type="ECO:0000256" key="2">
    <source>
        <dbReference type="ARBA" id="ARBA00022692"/>
    </source>
</evidence>
<dbReference type="PANTHER" id="PTHR42058:SF1">
    <property type="entry name" value="G-PROTEIN COUPLED RECEPTORS FAMILY 2 PROFILE 2 DOMAIN-CONTAINING PROTEIN"/>
    <property type="match status" value="1"/>
</dbReference>
<dbReference type="OrthoDB" id="26203at2759"/>
<feature type="transmembrane region" description="Helical" evidence="6">
    <location>
        <begin position="133"/>
        <end position="157"/>
    </location>
</feature>
<evidence type="ECO:0000256" key="1">
    <source>
        <dbReference type="ARBA" id="ARBA00004141"/>
    </source>
</evidence>
<feature type="transmembrane region" description="Helical" evidence="6">
    <location>
        <begin position="286"/>
        <end position="309"/>
    </location>
</feature>
<keyword evidence="3 6" id="KW-1133">Transmembrane helix</keyword>
<dbReference type="Pfam" id="PF00002">
    <property type="entry name" value="7tm_2"/>
    <property type="match status" value="1"/>
</dbReference>